<accession>A0ABV6U4N8</accession>
<gene>
    <name evidence="7" type="ORF">ACFHYQ_14120</name>
</gene>
<proteinExistence type="predicted"/>
<name>A0ABV6U4N8_9ACTN</name>
<dbReference type="Pfam" id="PF00953">
    <property type="entry name" value="Glycos_transf_4"/>
    <property type="match status" value="1"/>
</dbReference>
<organism evidence="7 8">
    <name type="scientific">Sphaerimonospora cavernae</name>
    <dbReference type="NCBI Taxonomy" id="1740611"/>
    <lineage>
        <taxon>Bacteria</taxon>
        <taxon>Bacillati</taxon>
        <taxon>Actinomycetota</taxon>
        <taxon>Actinomycetes</taxon>
        <taxon>Streptosporangiales</taxon>
        <taxon>Streptosporangiaceae</taxon>
        <taxon>Sphaerimonospora</taxon>
    </lineage>
</organism>
<dbReference type="EMBL" id="JBHMQT010000032">
    <property type="protein sequence ID" value="MFC0863432.1"/>
    <property type="molecule type" value="Genomic_DNA"/>
</dbReference>
<evidence type="ECO:0000256" key="3">
    <source>
        <dbReference type="ARBA" id="ARBA00022692"/>
    </source>
</evidence>
<keyword evidence="4" id="KW-1133">Transmembrane helix</keyword>
<dbReference type="Proteomes" id="UP001589870">
    <property type="component" value="Unassembled WGS sequence"/>
</dbReference>
<evidence type="ECO:0000313" key="8">
    <source>
        <dbReference type="Proteomes" id="UP001589870"/>
    </source>
</evidence>
<evidence type="ECO:0000256" key="4">
    <source>
        <dbReference type="ARBA" id="ARBA00022989"/>
    </source>
</evidence>
<feature type="region of interest" description="Disordered" evidence="6">
    <location>
        <begin position="215"/>
        <end position="238"/>
    </location>
</feature>
<keyword evidence="2" id="KW-0808">Transferase</keyword>
<evidence type="ECO:0000256" key="1">
    <source>
        <dbReference type="ARBA" id="ARBA00004141"/>
    </source>
</evidence>
<comment type="subcellular location">
    <subcellularLocation>
        <location evidence="1">Membrane</location>
        <topology evidence="1">Multi-pass membrane protein</topology>
    </subcellularLocation>
</comment>
<evidence type="ECO:0000256" key="6">
    <source>
        <dbReference type="SAM" id="MobiDB-lite"/>
    </source>
</evidence>
<evidence type="ECO:0000256" key="5">
    <source>
        <dbReference type="ARBA" id="ARBA00023136"/>
    </source>
</evidence>
<dbReference type="InterPro" id="IPR000715">
    <property type="entry name" value="Glycosyl_transferase_4"/>
</dbReference>
<sequence>MRGVAIAAITTAPVAASGFADWRVAPILLAAWAVAVLGVIDEISPLPAITRLSVQSLAAGGIVLCGLQITLTGELPDGPVTVMWTVAVTNGFALLDRFDRTAVSAAAVTAACLACAALASSQPAHAVLPGALLAALACACLAGRGSRLGPSASPFTGFVLAAAATALTCGRGSGTIVAGLLLPTSIAIAGAAWAARRGAAHGRGRWIQRRWAQRRSTLGPAHRSRQSNTKALSRWTSS</sequence>
<protein>
    <submittedName>
        <fullName evidence="7">Uncharacterized protein</fullName>
    </submittedName>
</protein>
<keyword evidence="3" id="KW-0812">Transmembrane</keyword>
<keyword evidence="5" id="KW-0472">Membrane</keyword>
<keyword evidence="8" id="KW-1185">Reference proteome</keyword>
<dbReference type="RefSeq" id="WP_394301581.1">
    <property type="nucleotide sequence ID" value="NZ_JBHMQT010000032.1"/>
</dbReference>
<evidence type="ECO:0000313" key="7">
    <source>
        <dbReference type="EMBL" id="MFC0863432.1"/>
    </source>
</evidence>
<evidence type="ECO:0000256" key="2">
    <source>
        <dbReference type="ARBA" id="ARBA00022679"/>
    </source>
</evidence>
<comment type="caution">
    <text evidence="7">The sequence shown here is derived from an EMBL/GenBank/DDBJ whole genome shotgun (WGS) entry which is preliminary data.</text>
</comment>
<reference evidence="7 8" key="1">
    <citation type="submission" date="2024-09" db="EMBL/GenBank/DDBJ databases">
        <authorList>
            <person name="Sun Q."/>
            <person name="Mori K."/>
        </authorList>
    </citation>
    <scope>NUCLEOTIDE SEQUENCE [LARGE SCALE GENOMIC DNA]</scope>
    <source>
        <strain evidence="7 8">TBRC 1851</strain>
    </source>
</reference>
<feature type="compositionally biased region" description="Polar residues" evidence="6">
    <location>
        <begin position="226"/>
        <end position="238"/>
    </location>
</feature>